<accession>A0A9J6FZW0</accession>
<dbReference type="InterPro" id="IPR057251">
    <property type="entry name" value="FP_C"/>
</dbReference>
<evidence type="ECO:0000259" key="2">
    <source>
        <dbReference type="Pfam" id="PF25298"/>
    </source>
</evidence>
<gene>
    <name evidence="3" type="ORF">HPB48_013660</name>
</gene>
<dbReference type="AlphaFoldDB" id="A0A9J6FZW0"/>
<organism evidence="3 4">
    <name type="scientific">Haemaphysalis longicornis</name>
    <name type="common">Bush tick</name>
    <dbReference type="NCBI Taxonomy" id="44386"/>
    <lineage>
        <taxon>Eukaryota</taxon>
        <taxon>Metazoa</taxon>
        <taxon>Ecdysozoa</taxon>
        <taxon>Arthropoda</taxon>
        <taxon>Chelicerata</taxon>
        <taxon>Arachnida</taxon>
        <taxon>Acari</taxon>
        <taxon>Parasitiformes</taxon>
        <taxon>Ixodida</taxon>
        <taxon>Ixodoidea</taxon>
        <taxon>Ixodidae</taxon>
        <taxon>Haemaphysalinae</taxon>
        <taxon>Haemaphysalis</taxon>
    </lineage>
</organism>
<evidence type="ECO:0000256" key="1">
    <source>
        <dbReference type="SAM" id="SignalP"/>
    </source>
</evidence>
<dbReference type="OrthoDB" id="5960234at2759"/>
<reference evidence="3 4" key="1">
    <citation type="journal article" date="2020" name="Cell">
        <title>Large-Scale Comparative Analyses of Tick Genomes Elucidate Their Genetic Diversity and Vector Capacities.</title>
        <authorList>
            <consortium name="Tick Genome and Microbiome Consortium (TIGMIC)"/>
            <person name="Jia N."/>
            <person name="Wang J."/>
            <person name="Shi W."/>
            <person name="Du L."/>
            <person name="Sun Y."/>
            <person name="Zhan W."/>
            <person name="Jiang J.F."/>
            <person name="Wang Q."/>
            <person name="Zhang B."/>
            <person name="Ji P."/>
            <person name="Bell-Sakyi L."/>
            <person name="Cui X.M."/>
            <person name="Yuan T.T."/>
            <person name="Jiang B.G."/>
            <person name="Yang W.F."/>
            <person name="Lam T.T."/>
            <person name="Chang Q.C."/>
            <person name="Ding S.J."/>
            <person name="Wang X.J."/>
            <person name="Zhu J.G."/>
            <person name="Ruan X.D."/>
            <person name="Zhao L."/>
            <person name="Wei J.T."/>
            <person name="Ye R.Z."/>
            <person name="Que T.C."/>
            <person name="Du C.H."/>
            <person name="Zhou Y.H."/>
            <person name="Cheng J.X."/>
            <person name="Dai P.F."/>
            <person name="Guo W.B."/>
            <person name="Han X.H."/>
            <person name="Huang E.J."/>
            <person name="Li L.F."/>
            <person name="Wei W."/>
            <person name="Gao Y.C."/>
            <person name="Liu J.Z."/>
            <person name="Shao H.Z."/>
            <person name="Wang X."/>
            <person name="Wang C.C."/>
            <person name="Yang T.C."/>
            <person name="Huo Q.B."/>
            <person name="Li W."/>
            <person name="Chen H.Y."/>
            <person name="Chen S.E."/>
            <person name="Zhou L.G."/>
            <person name="Ni X.B."/>
            <person name="Tian J.H."/>
            <person name="Sheng Y."/>
            <person name="Liu T."/>
            <person name="Pan Y.S."/>
            <person name="Xia L.Y."/>
            <person name="Li J."/>
            <person name="Zhao F."/>
            <person name="Cao W.C."/>
        </authorList>
    </citation>
    <scope>NUCLEOTIDE SEQUENCE [LARGE SCALE GENOMIC DNA]</scope>
    <source>
        <strain evidence="3">HaeL-2018</strain>
    </source>
</reference>
<feature type="signal peptide" evidence="1">
    <location>
        <begin position="1"/>
        <end position="19"/>
    </location>
</feature>
<dbReference type="VEuPathDB" id="VectorBase:HLOH_050279"/>
<dbReference type="Pfam" id="PF25298">
    <property type="entry name" value="Baculo_FP_2nd"/>
    <property type="match status" value="1"/>
</dbReference>
<evidence type="ECO:0000313" key="4">
    <source>
        <dbReference type="Proteomes" id="UP000821853"/>
    </source>
</evidence>
<protein>
    <recommendedName>
        <fullName evidence="2">FP protein C-terminal domain-containing protein</fullName>
    </recommendedName>
</protein>
<dbReference type="EMBL" id="JABSTR010000004">
    <property type="protein sequence ID" value="KAH9367628.1"/>
    <property type="molecule type" value="Genomic_DNA"/>
</dbReference>
<feature type="domain" description="FP protein C-terminal" evidence="2">
    <location>
        <begin position="111"/>
        <end position="150"/>
    </location>
</feature>
<feature type="chain" id="PRO_5039896710" description="FP protein C-terminal domain-containing protein" evidence="1">
    <location>
        <begin position="20"/>
        <end position="151"/>
    </location>
</feature>
<name>A0A9J6FZW0_HAELO</name>
<evidence type="ECO:0000313" key="3">
    <source>
        <dbReference type="EMBL" id="KAH9367628.1"/>
    </source>
</evidence>
<dbReference type="Proteomes" id="UP000821853">
    <property type="component" value="Chromosome 2"/>
</dbReference>
<sequence length="151" mass="16693">MAVGAAFRTCAELILSVTADLLWIMDAPQVRIYRAPLIVEHTTPARVQANAVGAQRWIRLCDTSAGCRHLTCREVVLRCAVIGFKGLRASTPVAVGGTFRTCAELVLSVTAVAKEHNIQFVWVKNGRIYLRKKEGEPAIRVHQLSDLERLN</sequence>
<keyword evidence="1" id="KW-0732">Signal</keyword>
<proteinExistence type="predicted"/>
<keyword evidence="4" id="KW-1185">Reference proteome</keyword>
<comment type="caution">
    <text evidence="3">The sequence shown here is derived from an EMBL/GenBank/DDBJ whole genome shotgun (WGS) entry which is preliminary data.</text>
</comment>